<evidence type="ECO:0000256" key="3">
    <source>
        <dbReference type="ARBA" id="ARBA00010609"/>
    </source>
</evidence>
<dbReference type="FunFam" id="2.60.40.420:FF:000093">
    <property type="entry name" value="Copper-containing nitrite reductase"/>
    <property type="match status" value="1"/>
</dbReference>
<evidence type="ECO:0000256" key="9">
    <source>
        <dbReference type="ARBA" id="ARBA00023002"/>
    </source>
</evidence>
<dbReference type="InterPro" id="IPR011707">
    <property type="entry name" value="Cu-oxidase-like_N"/>
</dbReference>
<evidence type="ECO:0000256" key="11">
    <source>
        <dbReference type="ARBA" id="ARBA00049340"/>
    </source>
</evidence>
<comment type="subunit">
    <text evidence="4">Homotrimer.</text>
</comment>
<dbReference type="Gene3D" id="2.60.40.420">
    <property type="entry name" value="Cupredoxins - blue copper proteins"/>
    <property type="match status" value="2"/>
</dbReference>
<feature type="binding site" description="type 1 copper site" evidence="12">
    <location>
        <position position="135"/>
    </location>
    <ligand>
        <name>Cu cation</name>
        <dbReference type="ChEBI" id="CHEBI:23378"/>
        <label>1</label>
    </ligand>
</feature>
<dbReference type="SUPFAM" id="SSF49503">
    <property type="entry name" value="Cupredoxins"/>
    <property type="match status" value="2"/>
</dbReference>
<comment type="caution">
    <text evidence="14">The sequence shown here is derived from an EMBL/GenBank/DDBJ whole genome shotgun (WGS) entry which is preliminary data.</text>
</comment>
<protein>
    <recommendedName>
        <fullName evidence="6">Copper-containing nitrite reductase</fullName>
        <ecNumber evidence="5">1.7.2.1</ecNumber>
    </recommendedName>
</protein>
<feature type="binding site" description="type 1 copper site" evidence="12">
    <location>
        <position position="176"/>
    </location>
    <ligand>
        <name>Cu cation</name>
        <dbReference type="ChEBI" id="CHEBI:23378"/>
        <label>1</label>
    </ligand>
</feature>
<evidence type="ECO:0000256" key="12">
    <source>
        <dbReference type="PIRSR" id="PIRSR601287-1"/>
    </source>
</evidence>
<evidence type="ECO:0000256" key="5">
    <source>
        <dbReference type="ARBA" id="ARBA00011882"/>
    </source>
</evidence>
<keyword evidence="8" id="KW-0677">Repeat</keyword>
<comment type="catalytic activity">
    <reaction evidence="11">
        <text>nitric oxide + Fe(III)-[cytochrome c] + H2O = Fe(II)-[cytochrome c] + nitrite + 2 H(+)</text>
        <dbReference type="Rhea" id="RHEA:15233"/>
        <dbReference type="Rhea" id="RHEA-COMP:10350"/>
        <dbReference type="Rhea" id="RHEA-COMP:14399"/>
        <dbReference type="ChEBI" id="CHEBI:15377"/>
        <dbReference type="ChEBI" id="CHEBI:15378"/>
        <dbReference type="ChEBI" id="CHEBI:16301"/>
        <dbReference type="ChEBI" id="CHEBI:16480"/>
        <dbReference type="ChEBI" id="CHEBI:29033"/>
        <dbReference type="ChEBI" id="CHEBI:29034"/>
        <dbReference type="EC" id="1.7.2.1"/>
    </reaction>
</comment>
<evidence type="ECO:0000256" key="7">
    <source>
        <dbReference type="ARBA" id="ARBA00022723"/>
    </source>
</evidence>
<dbReference type="PANTHER" id="PTHR11709:SF394">
    <property type="entry name" value="FI03373P-RELATED"/>
    <property type="match status" value="1"/>
</dbReference>
<dbReference type="InterPro" id="IPR045087">
    <property type="entry name" value="Cu-oxidase_fam"/>
</dbReference>
<dbReference type="GO" id="GO:0050421">
    <property type="term" value="F:nitrite reductase (NO-forming) activity"/>
    <property type="evidence" value="ECO:0007669"/>
    <property type="project" value="UniProtKB-EC"/>
</dbReference>
<dbReference type="Proteomes" id="UP000176547">
    <property type="component" value="Unassembled WGS sequence"/>
</dbReference>
<dbReference type="AlphaFoldDB" id="A0A1F5NCU6"/>
<comment type="cofactor">
    <cofactor evidence="2 12">
        <name>Cu(2+)</name>
        <dbReference type="ChEBI" id="CHEBI:29036"/>
    </cofactor>
</comment>
<dbReference type="EMBL" id="MFEG01000032">
    <property type="protein sequence ID" value="OGE75270.1"/>
    <property type="molecule type" value="Genomic_DNA"/>
</dbReference>
<dbReference type="CDD" id="cd04208">
    <property type="entry name" value="CuRO_2_CuNIR"/>
    <property type="match status" value="1"/>
</dbReference>
<evidence type="ECO:0000259" key="13">
    <source>
        <dbReference type="Pfam" id="PF07732"/>
    </source>
</evidence>
<dbReference type="NCBIfam" id="TIGR02376">
    <property type="entry name" value="Cu_nitrite_red"/>
    <property type="match status" value="1"/>
</dbReference>
<dbReference type="CDD" id="cd11020">
    <property type="entry name" value="CuRO_1_CuNIR"/>
    <property type="match status" value="1"/>
</dbReference>
<comment type="cofactor">
    <cofactor evidence="1 12">
        <name>Cu(+)</name>
        <dbReference type="ChEBI" id="CHEBI:49552"/>
    </cofactor>
</comment>
<dbReference type="PANTHER" id="PTHR11709">
    <property type="entry name" value="MULTI-COPPER OXIDASE"/>
    <property type="match status" value="1"/>
</dbReference>
<keyword evidence="10 12" id="KW-0186">Copper</keyword>
<evidence type="ECO:0000256" key="2">
    <source>
        <dbReference type="ARBA" id="ARBA00001973"/>
    </source>
</evidence>
<evidence type="ECO:0000256" key="4">
    <source>
        <dbReference type="ARBA" id="ARBA00011233"/>
    </source>
</evidence>
<feature type="binding site" description="type 1 copper site" evidence="12">
    <location>
        <position position="140"/>
    </location>
    <ligand>
        <name>Cu cation</name>
        <dbReference type="ChEBI" id="CHEBI:23378"/>
        <label>1</label>
    </ligand>
</feature>
<feature type="domain" description="Plastocyanin-like" evidence="13">
    <location>
        <begin position="100"/>
        <end position="199"/>
    </location>
</feature>
<dbReference type="Pfam" id="PF07732">
    <property type="entry name" value="Cu-oxidase_3"/>
    <property type="match status" value="1"/>
</dbReference>
<keyword evidence="7 12" id="KW-0479">Metal-binding</keyword>
<evidence type="ECO:0000256" key="10">
    <source>
        <dbReference type="ARBA" id="ARBA00023008"/>
    </source>
</evidence>
<accession>A0A1F5NCU6</accession>
<comment type="similarity">
    <text evidence="3">Belongs to the multicopper oxidase family.</text>
</comment>
<dbReference type="EC" id="1.7.2.1" evidence="5"/>
<dbReference type="GO" id="GO:0005507">
    <property type="term" value="F:copper ion binding"/>
    <property type="evidence" value="ECO:0007669"/>
    <property type="project" value="InterPro"/>
</dbReference>
<feature type="binding site" description="type 1 copper site" evidence="12">
    <location>
        <position position="329"/>
    </location>
    <ligand>
        <name>Cu cation</name>
        <dbReference type="ChEBI" id="CHEBI:23378"/>
        <label>1</label>
    </ligand>
</feature>
<feature type="binding site" description="type 1 copper site" evidence="12">
    <location>
        <position position="175"/>
    </location>
    <ligand>
        <name>Cu cation</name>
        <dbReference type="ChEBI" id="CHEBI:23378"/>
        <label>1</label>
    </ligand>
</feature>
<feature type="binding site" description="type 1 copper site" evidence="12">
    <location>
        <position position="184"/>
    </location>
    <ligand>
        <name>Cu cation</name>
        <dbReference type="ChEBI" id="CHEBI:23378"/>
        <label>1</label>
    </ligand>
</feature>
<proteinExistence type="inferred from homology"/>
<organism evidence="14 15">
    <name type="scientific">Candidatus Doudnabacteria bacterium RIFCSPHIGHO2_01_52_17</name>
    <dbReference type="NCBI Taxonomy" id="1817820"/>
    <lineage>
        <taxon>Bacteria</taxon>
        <taxon>Candidatus Doudnaibacteriota</taxon>
    </lineage>
</organism>
<keyword evidence="9" id="KW-0560">Oxidoreductase</keyword>
<sequence length="359" mass="39068">MVLVIAFFSGLIANKTYPPNFAMPAFMHSHAPGSVPASIPFGKIIEFFKYKNRFEKITDIGANPNLVPENSQTPDTDGRVRISLTAQEVIGEIAPGIYFNYWTYNNQVPGPMLRVREGDTIELTLTNHPSSLHPHNIDLHAVTGPGGGAVLTNVKPGETKTFKWKALNPGLYVYHCATPNVSTHNSHGQYGLILVEPREGLIKVDKEFYVMQGELYTMGQLGKKGLVPFDSEALLEGTPNYVTFNGKVEQVPRMHAEVGDTVRIYVGNGGVNLISSFHVIGEIFDTVYPNANIGGALEHNTQATAVLPGGAGIVEFKLDVPGKYLLVDHALARMNKGAWAVLEVSGDENPDIFSPVGKE</sequence>
<evidence type="ECO:0000313" key="14">
    <source>
        <dbReference type="EMBL" id="OGE75270.1"/>
    </source>
</evidence>
<reference evidence="14 15" key="1">
    <citation type="journal article" date="2016" name="Nat. Commun.">
        <title>Thousands of microbial genomes shed light on interconnected biogeochemical processes in an aquifer system.</title>
        <authorList>
            <person name="Anantharaman K."/>
            <person name="Brown C.T."/>
            <person name="Hug L.A."/>
            <person name="Sharon I."/>
            <person name="Castelle C.J."/>
            <person name="Probst A.J."/>
            <person name="Thomas B.C."/>
            <person name="Singh A."/>
            <person name="Wilkins M.J."/>
            <person name="Karaoz U."/>
            <person name="Brodie E.L."/>
            <person name="Williams K.H."/>
            <person name="Hubbard S.S."/>
            <person name="Banfield J.F."/>
        </authorList>
    </citation>
    <scope>NUCLEOTIDE SEQUENCE [LARGE SCALE GENOMIC DNA]</scope>
</reference>
<evidence type="ECO:0000256" key="6">
    <source>
        <dbReference type="ARBA" id="ARBA00017290"/>
    </source>
</evidence>
<evidence type="ECO:0000256" key="8">
    <source>
        <dbReference type="ARBA" id="ARBA00022737"/>
    </source>
</evidence>
<gene>
    <name evidence="14" type="ORF">A3K06_03155</name>
</gene>
<dbReference type="PRINTS" id="PR00695">
    <property type="entry name" value="CUNO2RDTASE"/>
</dbReference>
<name>A0A1F5NCU6_9BACT</name>
<dbReference type="InterPro" id="IPR001287">
    <property type="entry name" value="NO2-reductase_Cu"/>
</dbReference>
<evidence type="ECO:0000313" key="15">
    <source>
        <dbReference type="Proteomes" id="UP000176547"/>
    </source>
</evidence>
<evidence type="ECO:0000256" key="1">
    <source>
        <dbReference type="ARBA" id="ARBA00001960"/>
    </source>
</evidence>
<dbReference type="InterPro" id="IPR008972">
    <property type="entry name" value="Cupredoxin"/>
</dbReference>